<comment type="caution">
    <text evidence="1">The sequence shown here is derived from an EMBL/GenBank/DDBJ whole genome shotgun (WGS) entry which is preliminary data.</text>
</comment>
<evidence type="ECO:0000313" key="1">
    <source>
        <dbReference type="EMBL" id="TQN27808.1"/>
    </source>
</evidence>
<dbReference type="NCBIfam" id="TIGR04363">
    <property type="entry name" value="LD_lanti_pre"/>
    <property type="match status" value="1"/>
</dbReference>
<reference evidence="1 2" key="1">
    <citation type="submission" date="2019-06" db="EMBL/GenBank/DDBJ databases">
        <title>Sequencing the genomes of 1000 actinobacteria strains.</title>
        <authorList>
            <person name="Klenk H.-P."/>
        </authorList>
    </citation>
    <scope>NUCLEOTIDE SEQUENCE [LARGE SCALE GENOMIC DNA]</scope>
    <source>
        <strain evidence="1 2">DSM 45015</strain>
    </source>
</reference>
<dbReference type="RefSeq" id="WP_141926218.1">
    <property type="nucleotide sequence ID" value="NZ_VFQC01000003.1"/>
</dbReference>
<gene>
    <name evidence="1" type="ORF">FHX37_4538</name>
</gene>
<organism evidence="1 2">
    <name type="scientific">Haloactinospora alba</name>
    <dbReference type="NCBI Taxonomy" id="405555"/>
    <lineage>
        <taxon>Bacteria</taxon>
        <taxon>Bacillati</taxon>
        <taxon>Actinomycetota</taxon>
        <taxon>Actinomycetes</taxon>
        <taxon>Streptosporangiales</taxon>
        <taxon>Nocardiopsidaceae</taxon>
        <taxon>Haloactinospora</taxon>
    </lineage>
</organism>
<sequence>MTIHADMVAATAPLADAEFELDVSIAESGPVVAALLQNTEDNCGQTCESACPATGC</sequence>
<dbReference type="OrthoDB" id="3215713at2"/>
<dbReference type="AlphaFoldDB" id="A0A543N7M1"/>
<dbReference type="EMBL" id="VFQC01000003">
    <property type="protein sequence ID" value="TQN27808.1"/>
    <property type="molecule type" value="Genomic_DNA"/>
</dbReference>
<evidence type="ECO:0000313" key="2">
    <source>
        <dbReference type="Proteomes" id="UP000317422"/>
    </source>
</evidence>
<protein>
    <submittedName>
        <fullName evidence="1">FxLD family lantipeptide</fullName>
    </submittedName>
</protein>
<proteinExistence type="predicted"/>
<dbReference type="InterPro" id="IPR027575">
    <property type="entry name" value="LD_lanti_pre"/>
</dbReference>
<name>A0A543N7M1_9ACTN</name>
<keyword evidence="2" id="KW-1185">Reference proteome</keyword>
<dbReference type="Proteomes" id="UP000317422">
    <property type="component" value="Unassembled WGS sequence"/>
</dbReference>
<accession>A0A543N7M1</accession>